<reference evidence="11" key="1">
    <citation type="submission" date="2022-05" db="EMBL/GenBank/DDBJ databases">
        <title>Description of a novel species of Leclercia; Leclercia tamurae and the Proposal for a Novel Genus Silvania gen. nov. Containing Two Novel Species Silvania hatchlandensis sp. nov. and Silvania confinis sp. nov. Isolated from the Rhizosphere of Oak.</title>
        <authorList>
            <person name="Maddock D.W."/>
            <person name="Brady C.L."/>
            <person name="Denman S."/>
            <person name="Arnold D."/>
        </authorList>
    </citation>
    <scope>NUCLEOTIDE SEQUENCE</scope>
    <source>
        <strain evidence="11">H4N4</strain>
    </source>
</reference>
<dbReference type="Pfam" id="PF21088">
    <property type="entry name" value="MS_channel_1st"/>
    <property type="match status" value="1"/>
</dbReference>
<organism evidence="11 12">
    <name type="scientific">Silvania confinis</name>
    <dbReference type="NCBI Taxonomy" id="2926470"/>
    <lineage>
        <taxon>Bacteria</taxon>
        <taxon>Pseudomonadati</taxon>
        <taxon>Pseudomonadota</taxon>
        <taxon>Gammaproteobacteria</taxon>
        <taxon>Enterobacterales</taxon>
        <taxon>Enterobacteriaceae</taxon>
        <taxon>Silvania</taxon>
    </lineage>
</organism>
<dbReference type="RefSeq" id="WP_271266863.1">
    <property type="nucleotide sequence ID" value="NZ_JAMGZJ010000069.1"/>
</dbReference>
<keyword evidence="4 7" id="KW-0812">Transmembrane</keyword>
<sequence length="304" mass="32706">MEIQAFPGVRQFIAWVVNNEPAIVQGVINMMGALLILVSGIFISRVVSSGFMRLMLTRNVDQTITQFCSALLRYALLAFAVIAALGRVGVETSSIIAVVGAAGLAIGLALQGSLANFAAGVLLVTLRPIRAGEYASVGAVAGTIEEVHIFSTTLRTADNKVVVVPNGKIIASEIINYSRQKERRVDITLGVACSTSVEHLKGVIKTVVLLDPRILHARGHTIRLSEFAPSSLNFVVRVWAENAHYWDVYYDLMENIKNALDANQISLAYPQMGVHLHESGGAIHPPINGTHNNGITSLTETTLV</sequence>
<keyword evidence="7" id="KW-0997">Cell inner membrane</keyword>
<proteinExistence type="inferred from homology"/>
<dbReference type="InterPro" id="IPR049142">
    <property type="entry name" value="MS_channel_1st"/>
</dbReference>
<dbReference type="InterPro" id="IPR045275">
    <property type="entry name" value="MscS_archaea/bacteria_type"/>
</dbReference>
<feature type="transmembrane region" description="Helical" evidence="7">
    <location>
        <begin position="95"/>
        <end position="124"/>
    </location>
</feature>
<comment type="caution">
    <text evidence="7">Lacks conserved residue(s) required for the propagation of feature annotation.</text>
</comment>
<dbReference type="Gene3D" id="2.30.30.60">
    <property type="match status" value="1"/>
</dbReference>
<keyword evidence="7" id="KW-0406">Ion transport</keyword>
<comment type="subcellular location">
    <subcellularLocation>
        <location evidence="7">Cell inner membrane</location>
        <topology evidence="7">Multi-pass membrane protein</topology>
    </subcellularLocation>
    <subcellularLocation>
        <location evidence="1">Cell membrane</location>
        <topology evidence="1">Multi-pass membrane protein</topology>
    </subcellularLocation>
</comment>
<comment type="similarity">
    <text evidence="2 7">Belongs to the MscS (TC 1.A.23) family.</text>
</comment>
<dbReference type="Pfam" id="PF00924">
    <property type="entry name" value="MS_channel_2nd"/>
    <property type="match status" value="1"/>
</dbReference>
<evidence type="ECO:0000256" key="6">
    <source>
        <dbReference type="ARBA" id="ARBA00023136"/>
    </source>
</evidence>
<dbReference type="EMBL" id="JAMGZJ010000069">
    <property type="protein sequence ID" value="MCU6668280.1"/>
    <property type="molecule type" value="Genomic_DNA"/>
</dbReference>
<dbReference type="GO" id="GO:0008381">
    <property type="term" value="F:mechanosensitive monoatomic ion channel activity"/>
    <property type="evidence" value="ECO:0007669"/>
    <property type="project" value="InterPro"/>
</dbReference>
<dbReference type="InterPro" id="IPR010920">
    <property type="entry name" value="LSM_dom_sf"/>
</dbReference>
<comment type="function">
    <text evidence="7">Mechanosensitive channel that participates in the regulation of osmotic pressure changes within the cell, opening in response to stretch forces in the membrane lipid bilayer, without the need for other proteins. Contributes to normal resistance to hypoosmotic shock. Forms an ion channel of 1.0 nanosiemens conductance with a slight preference for anions.</text>
</comment>
<keyword evidence="7" id="KW-0407">Ion channel</keyword>
<accession>A0A9J6Q974</accession>
<dbReference type="InterPro" id="IPR011014">
    <property type="entry name" value="MscS_channel_TM-2"/>
</dbReference>
<dbReference type="InterPro" id="IPR023408">
    <property type="entry name" value="MscS_beta-dom_sf"/>
</dbReference>
<dbReference type="Proteomes" id="UP001061282">
    <property type="component" value="Unassembled WGS sequence"/>
</dbReference>
<dbReference type="SUPFAM" id="SSF50182">
    <property type="entry name" value="Sm-like ribonucleoproteins"/>
    <property type="match status" value="1"/>
</dbReference>
<evidence type="ECO:0000256" key="4">
    <source>
        <dbReference type="ARBA" id="ARBA00022692"/>
    </source>
</evidence>
<name>A0A9J6Q974_9ENTR</name>
<keyword evidence="6 7" id="KW-0472">Membrane</keyword>
<dbReference type="InterPro" id="IPR049278">
    <property type="entry name" value="MS_channel_C"/>
</dbReference>
<evidence type="ECO:0000313" key="11">
    <source>
        <dbReference type="EMBL" id="MCU6668280.1"/>
    </source>
</evidence>
<feature type="transmembrane region" description="Helical" evidence="7">
    <location>
        <begin position="64"/>
        <end position="89"/>
    </location>
</feature>
<protein>
    <recommendedName>
        <fullName evidence="7">Small-conductance mechanosensitive channel</fullName>
    </recommendedName>
</protein>
<dbReference type="PANTHER" id="PTHR30221">
    <property type="entry name" value="SMALL-CONDUCTANCE MECHANOSENSITIVE CHANNEL"/>
    <property type="match status" value="1"/>
</dbReference>
<dbReference type="GO" id="GO:0005886">
    <property type="term" value="C:plasma membrane"/>
    <property type="evidence" value="ECO:0007669"/>
    <property type="project" value="UniProtKB-SubCell"/>
</dbReference>
<evidence type="ECO:0000259" key="10">
    <source>
        <dbReference type="Pfam" id="PF21088"/>
    </source>
</evidence>
<evidence type="ECO:0000256" key="5">
    <source>
        <dbReference type="ARBA" id="ARBA00022989"/>
    </source>
</evidence>
<dbReference type="Gene3D" id="3.30.70.100">
    <property type="match status" value="1"/>
</dbReference>
<keyword evidence="5 7" id="KW-1133">Transmembrane helix</keyword>
<keyword evidence="3" id="KW-1003">Cell membrane</keyword>
<dbReference type="Pfam" id="PF05552">
    <property type="entry name" value="MS_channel_1st_1"/>
    <property type="match status" value="1"/>
</dbReference>
<keyword evidence="12" id="KW-1185">Reference proteome</keyword>
<dbReference type="InterPro" id="IPR006685">
    <property type="entry name" value="MscS_channel_2nd"/>
</dbReference>
<feature type="domain" description="Mechanosensitive ion channel MscS" evidence="8">
    <location>
        <begin position="113"/>
        <end position="179"/>
    </location>
</feature>
<dbReference type="NCBIfam" id="NF007662">
    <property type="entry name" value="PRK10334.1"/>
    <property type="match status" value="1"/>
</dbReference>
<keyword evidence="7" id="KW-0813">Transport</keyword>
<dbReference type="SUPFAM" id="SSF82861">
    <property type="entry name" value="Mechanosensitive channel protein MscS (YggB), transmembrane region"/>
    <property type="match status" value="1"/>
</dbReference>
<dbReference type="AlphaFoldDB" id="A0A9J6Q974"/>
<evidence type="ECO:0000313" key="12">
    <source>
        <dbReference type="Proteomes" id="UP001061282"/>
    </source>
</evidence>
<dbReference type="InterPro" id="IPR008910">
    <property type="entry name" value="MSC_TM_helix"/>
</dbReference>
<comment type="caution">
    <text evidence="11">The sequence shown here is derived from an EMBL/GenBank/DDBJ whole genome shotgun (WGS) entry which is preliminary data.</text>
</comment>
<evidence type="ECO:0000256" key="2">
    <source>
        <dbReference type="ARBA" id="ARBA00008017"/>
    </source>
</evidence>
<dbReference type="InterPro" id="IPR011066">
    <property type="entry name" value="MscS_channel_C_sf"/>
</dbReference>
<dbReference type="Gene3D" id="1.10.287.1260">
    <property type="match status" value="1"/>
</dbReference>
<gene>
    <name evidence="11" type="primary">mscS</name>
    <name evidence="11" type="ORF">M8013_05845</name>
</gene>
<feature type="domain" description="Mechanosensitive ion channel MscS C-terminal" evidence="9">
    <location>
        <begin position="185"/>
        <end position="266"/>
    </location>
</feature>
<evidence type="ECO:0000256" key="1">
    <source>
        <dbReference type="ARBA" id="ARBA00004651"/>
    </source>
</evidence>
<dbReference type="PANTHER" id="PTHR30221:SF1">
    <property type="entry name" value="SMALL-CONDUCTANCE MECHANOSENSITIVE CHANNEL"/>
    <property type="match status" value="1"/>
</dbReference>
<dbReference type="Pfam" id="PF21082">
    <property type="entry name" value="MS_channel_3rd"/>
    <property type="match status" value="1"/>
</dbReference>
<evidence type="ECO:0000259" key="9">
    <source>
        <dbReference type="Pfam" id="PF21082"/>
    </source>
</evidence>
<dbReference type="SUPFAM" id="SSF82689">
    <property type="entry name" value="Mechanosensitive channel protein MscS (YggB), C-terminal domain"/>
    <property type="match status" value="1"/>
</dbReference>
<evidence type="ECO:0000259" key="8">
    <source>
        <dbReference type="Pfam" id="PF00924"/>
    </source>
</evidence>
<evidence type="ECO:0000256" key="7">
    <source>
        <dbReference type="RuleBase" id="RU369025"/>
    </source>
</evidence>
<evidence type="ECO:0000256" key="3">
    <source>
        <dbReference type="ARBA" id="ARBA00022475"/>
    </source>
</evidence>
<comment type="subunit">
    <text evidence="7">Homoheptamer.</text>
</comment>
<feature type="domain" description="Mechanosensitive ion channel transmembrane helices 2/3" evidence="10">
    <location>
        <begin position="71"/>
        <end position="111"/>
    </location>
</feature>
<feature type="transmembrane region" description="Helical" evidence="7">
    <location>
        <begin position="22"/>
        <end position="43"/>
    </location>
</feature>